<name>U4UD78_DENPD</name>
<dbReference type="Gene3D" id="1.20.80.10">
    <property type="match status" value="1"/>
</dbReference>
<organism evidence="1 2">
    <name type="scientific">Dendroctonus ponderosae</name>
    <name type="common">Mountain pine beetle</name>
    <dbReference type="NCBI Taxonomy" id="77166"/>
    <lineage>
        <taxon>Eukaryota</taxon>
        <taxon>Metazoa</taxon>
        <taxon>Ecdysozoa</taxon>
        <taxon>Arthropoda</taxon>
        <taxon>Hexapoda</taxon>
        <taxon>Insecta</taxon>
        <taxon>Pterygota</taxon>
        <taxon>Neoptera</taxon>
        <taxon>Endopterygota</taxon>
        <taxon>Coleoptera</taxon>
        <taxon>Polyphaga</taxon>
        <taxon>Cucujiformia</taxon>
        <taxon>Curculionidae</taxon>
        <taxon>Scolytinae</taxon>
        <taxon>Dendroctonus</taxon>
    </lineage>
</organism>
<dbReference type="STRING" id="77166.U4UD78"/>
<protein>
    <submittedName>
        <fullName evidence="1">Uncharacterized protein</fullName>
    </submittedName>
</protein>
<dbReference type="InterPro" id="IPR019748">
    <property type="entry name" value="FERM_central"/>
</dbReference>
<dbReference type="SUPFAM" id="SSF47031">
    <property type="entry name" value="Second domain of FERM"/>
    <property type="match status" value="1"/>
</dbReference>
<dbReference type="Proteomes" id="UP000030742">
    <property type="component" value="Unassembled WGS sequence"/>
</dbReference>
<dbReference type="GO" id="GO:0031032">
    <property type="term" value="P:actomyosin structure organization"/>
    <property type="evidence" value="ECO:0007669"/>
    <property type="project" value="TreeGrafter"/>
</dbReference>
<dbReference type="GO" id="GO:0005856">
    <property type="term" value="C:cytoskeleton"/>
    <property type="evidence" value="ECO:0007669"/>
    <property type="project" value="TreeGrafter"/>
</dbReference>
<feature type="non-terminal residue" evidence="1">
    <location>
        <position position="100"/>
    </location>
</feature>
<evidence type="ECO:0000313" key="1">
    <source>
        <dbReference type="EMBL" id="ERL91914.1"/>
    </source>
</evidence>
<proteinExistence type="predicted"/>
<dbReference type="InterPro" id="IPR014352">
    <property type="entry name" value="FERM/acyl-CoA-bd_prot_sf"/>
</dbReference>
<dbReference type="CDD" id="cd14473">
    <property type="entry name" value="FERM_B-lobe"/>
    <property type="match status" value="1"/>
</dbReference>
<gene>
    <name evidence="1" type="ORF">D910_09237</name>
</gene>
<evidence type="ECO:0000313" key="2">
    <source>
        <dbReference type="Proteomes" id="UP000030742"/>
    </source>
</evidence>
<reference evidence="1 2" key="1">
    <citation type="journal article" date="2013" name="Genome Biol.">
        <title>Draft genome of the mountain pine beetle, Dendroctonus ponderosae Hopkins, a major forest pest.</title>
        <authorList>
            <person name="Keeling C.I."/>
            <person name="Yuen M.M."/>
            <person name="Liao N.Y."/>
            <person name="Docking T.R."/>
            <person name="Chan S.K."/>
            <person name="Taylor G.A."/>
            <person name="Palmquist D.L."/>
            <person name="Jackman S.D."/>
            <person name="Nguyen A."/>
            <person name="Li M."/>
            <person name="Henderson H."/>
            <person name="Janes J.K."/>
            <person name="Zhao Y."/>
            <person name="Pandoh P."/>
            <person name="Moore R."/>
            <person name="Sperling F.A."/>
            <person name="Huber D.P."/>
            <person name="Birol I."/>
            <person name="Jones S.J."/>
            <person name="Bohlmann J."/>
        </authorList>
    </citation>
    <scope>NUCLEOTIDE SEQUENCE</scope>
</reference>
<accession>U4UD78</accession>
<sequence length="100" mass="11522">MADQYAIFGCAYRASTHATEERVLKDYDISYLGKVSDNSASSISWHLEAVFINFVIICLRSELGDYNPDEHNSNYLSNIRLIPNQTEEMERKIAELHKLH</sequence>
<dbReference type="AlphaFoldDB" id="U4UD78"/>
<dbReference type="PANTHER" id="PTHR23280:SF27">
    <property type="entry name" value="TYROSINE-PROTEIN PHOSPHATASE NON-RECEPTOR TYPE"/>
    <property type="match status" value="1"/>
</dbReference>
<dbReference type="PANTHER" id="PTHR23280">
    <property type="entry name" value="4.1 G PROTEIN"/>
    <property type="match status" value="1"/>
</dbReference>
<dbReference type="EMBL" id="KB632307">
    <property type="protein sequence ID" value="ERL91914.1"/>
    <property type="molecule type" value="Genomic_DNA"/>
</dbReference>
<dbReference type="InterPro" id="IPR035963">
    <property type="entry name" value="FERM_2"/>
</dbReference>